<evidence type="ECO:0000313" key="6">
    <source>
        <dbReference type="EMBL" id="RST61991.1"/>
    </source>
</evidence>
<gene>
    <name evidence="6" type="ORF">EIC27_06705</name>
</gene>
<evidence type="ECO:0000256" key="1">
    <source>
        <dbReference type="ARBA" id="ARBA00004141"/>
    </source>
</evidence>
<evidence type="ECO:0000313" key="7">
    <source>
        <dbReference type="Proteomes" id="UP000279470"/>
    </source>
</evidence>
<keyword evidence="3 5" id="KW-1133">Transmembrane helix</keyword>
<evidence type="ECO:0000256" key="3">
    <source>
        <dbReference type="ARBA" id="ARBA00022989"/>
    </source>
</evidence>
<dbReference type="Proteomes" id="UP000279470">
    <property type="component" value="Unassembled WGS sequence"/>
</dbReference>
<dbReference type="OrthoDB" id="9808637at2"/>
<dbReference type="SUPFAM" id="SSF158442">
    <property type="entry name" value="DsbB-like"/>
    <property type="match status" value="1"/>
</dbReference>
<evidence type="ECO:0000256" key="2">
    <source>
        <dbReference type="ARBA" id="ARBA00022692"/>
    </source>
</evidence>
<feature type="transmembrane region" description="Helical" evidence="5">
    <location>
        <begin position="136"/>
        <end position="157"/>
    </location>
</feature>
<comment type="caution">
    <text evidence="6">The sequence shown here is derived from an EMBL/GenBank/DDBJ whole genome shotgun (WGS) entry which is preliminary data.</text>
</comment>
<feature type="transmembrane region" description="Helical" evidence="5">
    <location>
        <begin position="71"/>
        <end position="93"/>
    </location>
</feature>
<evidence type="ECO:0000256" key="5">
    <source>
        <dbReference type="SAM" id="Phobius"/>
    </source>
</evidence>
<feature type="transmembrane region" description="Helical" evidence="5">
    <location>
        <begin position="46"/>
        <end position="64"/>
    </location>
</feature>
<proteinExistence type="predicted"/>
<organism evidence="6 7">
    <name type="scientific">Candidatus Aquarickettsia rohweri</name>
    <dbReference type="NCBI Taxonomy" id="2602574"/>
    <lineage>
        <taxon>Bacteria</taxon>
        <taxon>Pseudomonadati</taxon>
        <taxon>Pseudomonadota</taxon>
        <taxon>Alphaproteobacteria</taxon>
        <taxon>Rickettsiales</taxon>
        <taxon>Candidatus Midichloriaceae</taxon>
        <taxon>Candidatus Aquarickettsia</taxon>
    </lineage>
</organism>
<keyword evidence="2 5" id="KW-0812">Transmembrane</keyword>
<accession>A0A3S0A4K4</accession>
<dbReference type="EMBL" id="RXFM01000133">
    <property type="protein sequence ID" value="RST61991.1"/>
    <property type="molecule type" value="Genomic_DNA"/>
</dbReference>
<feature type="transmembrane region" description="Helical" evidence="5">
    <location>
        <begin position="14"/>
        <end position="34"/>
    </location>
</feature>
<sequence length="170" mass="20008">MIVSYISKLLNKRIVILLLSIVPLLVVYSSELFFEVKACRLCLYQRIPYFIIVITILLTFSPFFKNISFKIINLILEISLIIGFFIAIFHYGVEKKIFKFNSKCTNNLSNAENFEDYKKMLVNQDYVLCDQVSYEFLGISMSLWNAIYTLFFFIIIIKYSNNLPNKNENK</sequence>
<dbReference type="AlphaFoldDB" id="A0A3S0A4K4"/>
<comment type="subcellular location">
    <subcellularLocation>
        <location evidence="1">Membrane</location>
        <topology evidence="1">Multi-pass membrane protein</topology>
    </subcellularLocation>
</comment>
<dbReference type="Pfam" id="PF02600">
    <property type="entry name" value="DsbB"/>
    <property type="match status" value="1"/>
</dbReference>
<dbReference type="GO" id="GO:0015035">
    <property type="term" value="F:protein-disulfide reductase activity"/>
    <property type="evidence" value="ECO:0007669"/>
    <property type="project" value="InterPro"/>
</dbReference>
<dbReference type="GO" id="GO:0006457">
    <property type="term" value="P:protein folding"/>
    <property type="evidence" value="ECO:0007669"/>
    <property type="project" value="InterPro"/>
</dbReference>
<keyword evidence="7" id="KW-1185">Reference proteome</keyword>
<keyword evidence="4 5" id="KW-0472">Membrane</keyword>
<dbReference type="InterPro" id="IPR003752">
    <property type="entry name" value="DiS_bond_form_DsbB/BdbC"/>
</dbReference>
<dbReference type="Gene3D" id="1.20.1550.10">
    <property type="entry name" value="DsbB-like"/>
    <property type="match status" value="1"/>
</dbReference>
<dbReference type="GO" id="GO:0016020">
    <property type="term" value="C:membrane"/>
    <property type="evidence" value="ECO:0007669"/>
    <property type="project" value="UniProtKB-SubCell"/>
</dbReference>
<protein>
    <submittedName>
        <fullName evidence="6">Disulfide bond formation protein B</fullName>
    </submittedName>
</protein>
<name>A0A3S0A4K4_9RICK</name>
<evidence type="ECO:0000256" key="4">
    <source>
        <dbReference type="ARBA" id="ARBA00023136"/>
    </source>
</evidence>
<reference evidence="7" key="1">
    <citation type="submission" date="2018-11" db="EMBL/GenBank/DDBJ databases">
        <title>Phylogenetic, genomic, and biogeographic characterization of a novel and ubiquitous marine invertebrate-associated Rickettsiales parasite, Candidatus Marinoinvertebrata rohwerii, gen. nov., sp. nov.</title>
        <authorList>
            <person name="Klinges J.G."/>
            <person name="Rosales S.M."/>
            <person name="Mcminds R."/>
            <person name="Shaver E.C."/>
            <person name="Shantz A."/>
            <person name="Peters E.C."/>
            <person name="Burkepile D.E."/>
            <person name="Silliman B.R."/>
            <person name="Vega Thurber R.L."/>
        </authorList>
    </citation>
    <scope>NUCLEOTIDE SEQUENCE [LARGE SCALE GENOMIC DNA]</scope>
    <source>
        <strain evidence="7">a_cerv_44</strain>
    </source>
</reference>
<dbReference type="InterPro" id="IPR023380">
    <property type="entry name" value="DsbB-like_sf"/>
</dbReference>